<evidence type="ECO:0000313" key="1">
    <source>
        <dbReference type="EMBL" id="RNL58809.1"/>
    </source>
</evidence>
<accession>A0ABX9VYC2</accession>
<dbReference type="InterPro" id="IPR043010">
    <property type="entry name" value="Phenol_hydroxylase_sf"/>
</dbReference>
<gene>
    <name evidence="1" type="ORF">D0911_17425</name>
</gene>
<organism evidence="1 2">
    <name type="scientific">Zhongshania marina</name>
    <dbReference type="NCBI Taxonomy" id="2304603"/>
    <lineage>
        <taxon>Bacteria</taxon>
        <taxon>Pseudomonadati</taxon>
        <taxon>Pseudomonadota</taxon>
        <taxon>Gammaproteobacteria</taxon>
        <taxon>Cellvibrionales</taxon>
        <taxon>Spongiibacteraceae</taxon>
        <taxon>Zhongshania</taxon>
    </lineage>
</organism>
<sequence>MSVKAISEYTAEPMDTVDKFHGMQLVYIYWKNHLMFCASFAFLVDPEMSFESMLTNTFLPAVKDHPDSGKINFESATWLLNGNDFNASMELSLRDNKIDHKSLLTFTTPELNGLNSSAT</sequence>
<protein>
    <submittedName>
        <fullName evidence="1">Phenol hydroxylase</fullName>
    </submittedName>
</protein>
<reference evidence="1 2" key="1">
    <citation type="submission" date="2018-10" db="EMBL/GenBank/DDBJ databases">
        <title>Draft genome sequence of Zhongshania sp. DSW25-10.</title>
        <authorList>
            <person name="Oh J."/>
        </authorList>
    </citation>
    <scope>NUCLEOTIDE SEQUENCE [LARGE SCALE GENOMIC DNA]</scope>
    <source>
        <strain evidence="1 2">DSW25-10</strain>
    </source>
</reference>
<dbReference type="InterPro" id="IPR006756">
    <property type="entry name" value="Phenol_hydroxylase"/>
</dbReference>
<dbReference type="Gene3D" id="3.10.20.560">
    <property type="entry name" value="Phenol hydroxylase"/>
    <property type="match status" value="1"/>
</dbReference>
<proteinExistence type="predicted"/>
<dbReference type="Pfam" id="PF04663">
    <property type="entry name" value="Phenol_monoox"/>
    <property type="match status" value="1"/>
</dbReference>
<keyword evidence="2" id="KW-1185">Reference proteome</keyword>
<evidence type="ECO:0000313" key="2">
    <source>
        <dbReference type="Proteomes" id="UP000274695"/>
    </source>
</evidence>
<comment type="caution">
    <text evidence="1">The sequence shown here is derived from an EMBL/GenBank/DDBJ whole genome shotgun (WGS) entry which is preliminary data.</text>
</comment>
<dbReference type="EMBL" id="RHGB01000026">
    <property type="protein sequence ID" value="RNL58809.1"/>
    <property type="molecule type" value="Genomic_DNA"/>
</dbReference>
<name>A0ABX9VYC2_9GAMM</name>
<dbReference type="Proteomes" id="UP000274695">
    <property type="component" value="Unassembled WGS sequence"/>
</dbReference>
<dbReference type="RefSeq" id="WP_123183556.1">
    <property type="nucleotide sequence ID" value="NZ_RHGB01000026.1"/>
</dbReference>